<feature type="compositionally biased region" description="Basic and acidic residues" evidence="4">
    <location>
        <begin position="1451"/>
        <end position="1467"/>
    </location>
</feature>
<feature type="domain" description="CCHC-type" evidence="5">
    <location>
        <begin position="1002"/>
        <end position="1015"/>
    </location>
</feature>
<proteinExistence type="predicted"/>
<dbReference type="InterPro" id="IPR001584">
    <property type="entry name" value="Integrase_cat-core"/>
</dbReference>
<dbReference type="Pfam" id="PF07727">
    <property type="entry name" value="RVT_2"/>
    <property type="match status" value="1"/>
</dbReference>
<evidence type="ECO:0000259" key="5">
    <source>
        <dbReference type="PROSITE" id="PS50158"/>
    </source>
</evidence>
<sequence>MAAEGNGAPPVPDLQTMEELCQPSLNGRGGPITPIAIQATNFGLKNDMIQQVQNACQFHLLSGGTFMKRHPEECYDLIKNMTAHHNCWDTSAQWNESSSFITSSSDKEIIALKAEMAKINKNLMKPPLAKPRTYLLQVPIKVVIPTNLKDMVPPTNNRSTKYVQPSTVQVETPVPNSEPVVAPVSAPKPNQKPSIPYPSRLHDQKLRDKTNDQKDKFFKIFQDLNFNISFTDALILMPKFSPTIKSLLTNKDKLYELARTPLNEHCSVVLLKKLPEKLGDPKKFLIPSNYNDMTANQIDVIDVAYEEYSQEVLGFSDVIASGNPTPYYDPIYSTSSLTLTPFGDSDFLLEEVDAFLALEDDATSPKFDHSYYDPEGDILLHEAFLNDDPSLPPPNQGMYLPQVRKELIICEAKNDKYSIDEPLEIKLKDLPPHLEYAFLEGDDKLPIIIAKDLSVEEKPALIKEKSLFMVKEGIVLGHKISKNGIEVDKAKVDVIAKLPHPTTVKGIHSFLGHASFYRRFIQDFSKIAQPMTRLLEKDTPFFFSKEFRTPRTIISDRGTHFCNDQFAKVMLKYGVTHRLATAYHPQTIRQVEVSNRGLKRILERTVGENHASWLDKLDDTLWAFRTAFKTPIGCTPYKLVYGKACHLPIELEHKAYWVLKHANFNLQTAGDHRKVQLNELNELRDQAYENSLIYKEKTKRIHDSKIKNRVFNVGDRVLLFNSRLNIFSGKLKTRWSGPFTITHVFPYGTVKLSQTDRPNFKLNGHRLKHYFGEDIPKMVEVILNGDFLAPTRVIEGVVQPDAPTTAEQRLARKNELKACGTLLMALPDKHQLKFNIPKDAKTLMTHTLIWRNKTDLEEQSLDDLFNSLKIYEAEVKISSSAITSTQNIAFVSSQTTDSTNDQVSAVVSVSAASAKISVFALSNVDTLSNAVIYSFFASQSNSPQLENDDLKQIDANDLEEMDLKWQMAMLTVRARRFLQRTGRNLRANRPTSMGFDMSKVECYNCHRKRHFARECSLPASPIYDRYHSGDGYHAVPLPYTRTFIPLKFDLVFHDAPIVNETNHHAFNVEISPTKHDKDLSHTHRSSTPIIKDWVSDSEDDFEAEIPQHAPSFVQPSRQVKTPRSSDKTVKTSIPAANHKTAIPKPKSNGNNRNRKACFVYKSLDHLIKDCDFYVKKMAQTPVRNHAQRRNNQQYAIITLPNPHKHVVPTPVLTKSTLVPITTARLVTTVVLKPHVTRPRQAKTVVTKPHSPPRRNINRSPSPKASTFPLKVTAAKAPIVNAVKGNWDKGVIDSGCSRHMTGNMSYLFDFKELNGGYVTFGGNPKGGKISGKGKITTGKLDFDDVYFVKELKFNLFSVSQMCDKKNNLIFTDTECLVFSPEFKLPDENQVLLRVHRENNMYNVDLKNIVPSGDLTCLFAKATLDESNLWHRRLCHINFKTINKLNTDDDAAFEGKEPKFKGRKPESEVHVSPSSTTQTKKHDDKTKREAKGKSLVESSTEYINLNAEFEDFSDDNINEVNTADSLVLAVGPTHGKSSYVDTFQYLDDLNMLELEDITFSEDEEDVGHTQEEGIDYEEVFAPVSRIEAIRLFLVYASFMGFMVYQMDVKSAFLYGTIKEEVYVCQPPGFEDPDYPNKVYKVVKALYGLHQAPRALTMQVALSSMKSLNKMLHVTNISSAGYITTPQMVLNSPCQTHIKNWLVQIKRSLVNDVTRLQALVNKKKVIITKATIRDALRLDNAESIDCLPNAEIFTELSRIGYEKPSTKLIFYKVFFLHSSMALAVICLSMGRKFNFSKYIFDSLIRNVDSSTKFYMVGKGFYRVDTPLFEGTIVAQQDDDIAHEGAASVAIDDVPAAVYEPSIPSPPPTTQPPPPLQDLPSTSQDVKVLMDLLHTLLETCTTLTRRVAHLEQDKIAQTLEITKLKQRVKKLERRNKLKVSKLRRLKKVGTAQRVGTSDDTVMDDVSKQGRIIANTDADEDVTLKDVADISKEVTVDAEIEKSVDVQGRQVESQVQIYQIDLKHADKVLSMQDDELEPAEHKEVVEVVTIAKLMTEVVTVASATITAATLTAAPNAARKRK</sequence>
<dbReference type="PROSITE" id="PS50158">
    <property type="entry name" value="ZF_CCHC"/>
    <property type="match status" value="1"/>
</dbReference>
<dbReference type="InterPro" id="IPR001878">
    <property type="entry name" value="Znf_CCHC"/>
</dbReference>
<dbReference type="PANTHER" id="PTHR37984">
    <property type="entry name" value="PROTEIN CBG26694"/>
    <property type="match status" value="1"/>
</dbReference>
<dbReference type="InterPro" id="IPR013103">
    <property type="entry name" value="RVT_2"/>
</dbReference>
<dbReference type="PROSITE" id="PS50994">
    <property type="entry name" value="INTEGRASE"/>
    <property type="match status" value="1"/>
</dbReference>
<feature type="compositionally biased region" description="Pro residues" evidence="4">
    <location>
        <begin position="1859"/>
        <end position="1873"/>
    </location>
</feature>
<dbReference type="InterPro" id="IPR036397">
    <property type="entry name" value="RNaseH_sf"/>
</dbReference>
<dbReference type="SUPFAM" id="SSF53098">
    <property type="entry name" value="Ribonuclease H-like"/>
    <property type="match status" value="1"/>
</dbReference>
<keyword evidence="1" id="KW-0645">Protease</keyword>
<dbReference type="Gene3D" id="3.30.420.10">
    <property type="entry name" value="Ribonuclease H-like superfamily/Ribonuclease H"/>
    <property type="match status" value="1"/>
</dbReference>
<gene>
    <name evidence="7" type="ORF">Tci_269709</name>
</gene>
<feature type="region of interest" description="Disordered" evidence="4">
    <location>
        <begin position="1238"/>
        <end position="1265"/>
    </location>
</feature>
<keyword evidence="2" id="KW-0863">Zinc-finger</keyword>
<dbReference type="EMBL" id="BKCJ010083191">
    <property type="protein sequence ID" value="GEW97733.1"/>
    <property type="molecule type" value="Genomic_DNA"/>
</dbReference>
<evidence type="ECO:0000256" key="4">
    <source>
        <dbReference type="SAM" id="MobiDB-lite"/>
    </source>
</evidence>
<keyword evidence="1" id="KW-0064">Aspartyl protease</keyword>
<dbReference type="SUPFAM" id="SSF56672">
    <property type="entry name" value="DNA/RNA polymerases"/>
    <property type="match status" value="1"/>
</dbReference>
<protein>
    <submittedName>
        <fullName evidence="7">Reverse transcriptase domain-containing protein</fullName>
    </submittedName>
</protein>
<feature type="region of interest" description="Disordered" evidence="4">
    <location>
        <begin position="1451"/>
        <end position="1491"/>
    </location>
</feature>
<dbReference type="InterPro" id="IPR043502">
    <property type="entry name" value="DNA/RNA_pol_sf"/>
</dbReference>
<dbReference type="Pfam" id="PF13976">
    <property type="entry name" value="gag_pre-integrs"/>
    <property type="match status" value="1"/>
</dbReference>
<keyword evidence="3" id="KW-0175">Coiled coil</keyword>
<dbReference type="GO" id="GO:0004190">
    <property type="term" value="F:aspartic-type endopeptidase activity"/>
    <property type="evidence" value="ECO:0007669"/>
    <property type="project" value="UniProtKB-KW"/>
</dbReference>
<name>A0A699H0C7_TANCI</name>
<keyword evidence="7" id="KW-0808">Transferase</keyword>
<dbReference type="GO" id="GO:0003964">
    <property type="term" value="F:RNA-directed DNA polymerase activity"/>
    <property type="evidence" value="ECO:0007669"/>
    <property type="project" value="UniProtKB-KW"/>
</dbReference>
<keyword evidence="2" id="KW-0862">Zinc</keyword>
<organism evidence="7">
    <name type="scientific">Tanacetum cinerariifolium</name>
    <name type="common">Dalmatian daisy</name>
    <name type="synonym">Chrysanthemum cinerariifolium</name>
    <dbReference type="NCBI Taxonomy" id="118510"/>
    <lineage>
        <taxon>Eukaryota</taxon>
        <taxon>Viridiplantae</taxon>
        <taxon>Streptophyta</taxon>
        <taxon>Embryophyta</taxon>
        <taxon>Tracheophyta</taxon>
        <taxon>Spermatophyta</taxon>
        <taxon>Magnoliopsida</taxon>
        <taxon>eudicotyledons</taxon>
        <taxon>Gunneridae</taxon>
        <taxon>Pentapetalae</taxon>
        <taxon>asterids</taxon>
        <taxon>campanulids</taxon>
        <taxon>Asterales</taxon>
        <taxon>Asteraceae</taxon>
        <taxon>Asteroideae</taxon>
        <taxon>Anthemideae</taxon>
        <taxon>Anthemidinae</taxon>
        <taxon>Tanacetum</taxon>
    </lineage>
</organism>
<accession>A0A699H0C7</accession>
<evidence type="ECO:0000256" key="2">
    <source>
        <dbReference type="PROSITE-ProRule" id="PRU00047"/>
    </source>
</evidence>
<feature type="region of interest" description="Disordered" evidence="4">
    <location>
        <begin position="155"/>
        <end position="208"/>
    </location>
</feature>
<evidence type="ECO:0000313" key="7">
    <source>
        <dbReference type="EMBL" id="GEW97733.1"/>
    </source>
</evidence>
<feature type="compositionally biased region" description="Polar residues" evidence="4">
    <location>
        <begin position="155"/>
        <end position="170"/>
    </location>
</feature>
<feature type="region of interest" description="Disordered" evidence="4">
    <location>
        <begin position="1856"/>
        <end position="1877"/>
    </location>
</feature>
<dbReference type="InterPro" id="IPR050951">
    <property type="entry name" value="Retrovirus_Pol_polyprotein"/>
</dbReference>
<dbReference type="InterPro" id="IPR054722">
    <property type="entry name" value="PolX-like_BBD"/>
</dbReference>
<keyword evidence="2" id="KW-0479">Metal-binding</keyword>
<comment type="caution">
    <text evidence="7">The sequence shown here is derived from an EMBL/GenBank/DDBJ whole genome shotgun (WGS) entry which is preliminary data.</text>
</comment>
<dbReference type="Pfam" id="PF22936">
    <property type="entry name" value="Pol_BBD"/>
    <property type="match status" value="1"/>
</dbReference>
<dbReference type="InterPro" id="IPR025724">
    <property type="entry name" value="GAG-pre-integrase_dom"/>
</dbReference>
<dbReference type="GO" id="GO:0015074">
    <property type="term" value="P:DNA integration"/>
    <property type="evidence" value="ECO:0007669"/>
    <property type="project" value="InterPro"/>
</dbReference>
<feature type="domain" description="Integrase catalytic" evidence="6">
    <location>
        <begin position="482"/>
        <end position="644"/>
    </location>
</feature>
<keyword evidence="1" id="KW-0378">Hydrolase</keyword>
<evidence type="ECO:0000256" key="1">
    <source>
        <dbReference type="ARBA" id="ARBA00022750"/>
    </source>
</evidence>
<dbReference type="GO" id="GO:0008270">
    <property type="term" value="F:zinc ion binding"/>
    <property type="evidence" value="ECO:0007669"/>
    <property type="project" value="UniProtKB-KW"/>
</dbReference>
<keyword evidence="7" id="KW-0695">RNA-directed DNA polymerase</keyword>
<feature type="coiled-coil region" evidence="3">
    <location>
        <begin position="1910"/>
        <end position="1944"/>
    </location>
</feature>
<reference evidence="7" key="1">
    <citation type="journal article" date="2019" name="Sci. Rep.">
        <title>Draft genome of Tanacetum cinerariifolium, the natural source of mosquito coil.</title>
        <authorList>
            <person name="Yamashiro T."/>
            <person name="Shiraishi A."/>
            <person name="Satake H."/>
            <person name="Nakayama K."/>
        </authorList>
    </citation>
    <scope>NUCLEOTIDE SEQUENCE</scope>
</reference>
<dbReference type="InterPro" id="IPR012337">
    <property type="entry name" value="RNaseH-like_sf"/>
</dbReference>
<dbReference type="PANTHER" id="PTHR37984:SF5">
    <property type="entry name" value="PROTEIN NYNRIN-LIKE"/>
    <property type="match status" value="1"/>
</dbReference>
<feature type="compositionally biased region" description="Basic and acidic residues" evidence="4">
    <location>
        <begin position="1478"/>
        <end position="1491"/>
    </location>
</feature>
<keyword evidence="7" id="KW-0548">Nucleotidyltransferase</keyword>
<evidence type="ECO:0000256" key="3">
    <source>
        <dbReference type="SAM" id="Coils"/>
    </source>
</evidence>
<evidence type="ECO:0000259" key="6">
    <source>
        <dbReference type="PROSITE" id="PS50994"/>
    </source>
</evidence>
<dbReference type="GO" id="GO:0003676">
    <property type="term" value="F:nucleic acid binding"/>
    <property type="evidence" value="ECO:0007669"/>
    <property type="project" value="InterPro"/>
</dbReference>